<comment type="catalytic activity">
    <reaction evidence="4">
        <text>D-erythrose 4-phosphate + phosphoenolpyruvate + H2O = 7-phospho-2-dehydro-3-deoxy-D-arabino-heptonate + phosphate</text>
        <dbReference type="Rhea" id="RHEA:14717"/>
        <dbReference type="ChEBI" id="CHEBI:15377"/>
        <dbReference type="ChEBI" id="CHEBI:16897"/>
        <dbReference type="ChEBI" id="CHEBI:43474"/>
        <dbReference type="ChEBI" id="CHEBI:58394"/>
        <dbReference type="ChEBI" id="CHEBI:58702"/>
        <dbReference type="EC" id="2.5.1.54"/>
    </reaction>
</comment>
<protein>
    <recommendedName>
        <fullName evidence="4">Phospho-2-dehydro-3-deoxyheptonate aldolase</fullName>
        <ecNumber evidence="4">2.5.1.54</ecNumber>
    </recommendedName>
</protein>
<evidence type="ECO:0000256" key="3">
    <source>
        <dbReference type="PIRSR" id="PIRSR602480-1"/>
    </source>
</evidence>
<feature type="binding site" evidence="3">
    <location>
        <position position="254"/>
    </location>
    <ligand>
        <name>phosphoenolpyruvate</name>
        <dbReference type="ChEBI" id="CHEBI:58702"/>
    </ligand>
</feature>
<reference evidence="7" key="1">
    <citation type="journal article" date="2021" name="Curr. Microbiol.">
        <title>Complete genome of nocamycin-producing strain Saccharothrix syringae NRRL B-16468 reveals the biosynthetic potential for secondary metabolites.</title>
        <authorList>
            <person name="Mo X."/>
            <person name="Yang S."/>
        </authorList>
    </citation>
    <scope>NUCLEOTIDE SEQUENCE [LARGE SCALE GENOMIC DNA]</scope>
    <source>
        <strain evidence="7">ATCC 51364 / DSM 43886 / JCM 6844 / KCTC 9398 / NBRC 14523 / NRRL B-16468 / INA 2240</strain>
    </source>
</reference>
<dbReference type="EC" id="2.5.1.54" evidence="4"/>
<dbReference type="UniPathway" id="UPA00053">
    <property type="reaction ID" value="UER00084"/>
</dbReference>
<dbReference type="KEGG" id="ssyi:EKG83_21230"/>
<feature type="binding site" evidence="3">
    <location>
        <position position="359"/>
    </location>
    <ligand>
        <name>Mn(2+)</name>
        <dbReference type="ChEBI" id="CHEBI:29035"/>
    </ligand>
</feature>
<accession>A0A5Q0H095</accession>
<comment type="cofactor">
    <cofactor evidence="3">
        <name>Mn(2+)</name>
        <dbReference type="ChEBI" id="CHEBI:29035"/>
    </cofactor>
    <cofactor evidence="3">
        <name>Co(2+)</name>
        <dbReference type="ChEBI" id="CHEBI:48828"/>
    </cofactor>
    <cofactor evidence="3">
        <name>Cd(2+)</name>
        <dbReference type="ChEBI" id="CHEBI:48775"/>
    </cofactor>
    <text evidence="3">Binds 1 divalent cation per subunit. The enzyme is active with manganese, cobalt or cadmium ions.</text>
</comment>
<feature type="binding site" evidence="3">
    <location>
        <position position="125"/>
    </location>
    <ligand>
        <name>phosphoenolpyruvate</name>
        <dbReference type="ChEBI" id="CHEBI:58702"/>
    </ligand>
</feature>
<name>A0A5Q0H095_SACSY</name>
<dbReference type="GO" id="GO:0003849">
    <property type="term" value="F:3-deoxy-7-phosphoheptulonate synthase activity"/>
    <property type="evidence" value="ECO:0007669"/>
    <property type="project" value="UniProtKB-EC"/>
</dbReference>
<sequence>MVSDRIAGTADAHRSGPVPDPVGLLTAAATTAAHQPEWSSPWLAGQVREDLSRLPGLVSAEDVAALRARLALVASGGALVVQAGDCAEDPDRCEPVHVRAKVALLDALAEVVTARSGLPVVRVGRLAGQFAKPRSRPTERVAGVELPVYRGAMVNDPRPDPAARVPDPLRMLDCHELSTSVVEALAAERRDPGAEVWTSHEALVLDYEVPLLRPTDGGLLLASAHLPWIGERTRQVDGAHVRLLASVVNPVACKVGPTTTADELRRLCAVLDPHREPGRLTLIARMGADRVRDVLPGLVRAVREAGHPVVWLCDPMHGNTVTGPDGLKVRVVTTLVRELEGFQDAVRAQGGVDGGVHLEATPEEVAECAWTADERPTGPRTTLCDPRLSRRQAVAVLSAWRA</sequence>
<keyword evidence="3" id="KW-0104">Cadmium</keyword>
<keyword evidence="3" id="KW-0170">Cobalt</keyword>
<dbReference type="OrthoDB" id="9766852at2"/>
<feature type="binding site" evidence="3">
    <location>
        <position position="385"/>
    </location>
    <ligand>
        <name>Mn(2+)</name>
        <dbReference type="ChEBI" id="CHEBI:29035"/>
    </ligand>
</feature>
<dbReference type="GO" id="GO:0009073">
    <property type="term" value="P:aromatic amino acid family biosynthetic process"/>
    <property type="evidence" value="ECO:0007669"/>
    <property type="project" value="UniProtKB-KW"/>
</dbReference>
<dbReference type="PANTHER" id="PTHR21337:SF0">
    <property type="entry name" value="PHOSPHO-2-DEHYDRO-3-DEOXYHEPTONATE ALDOLASE"/>
    <property type="match status" value="1"/>
</dbReference>
<dbReference type="Proteomes" id="UP000325787">
    <property type="component" value="Chromosome"/>
</dbReference>
<feature type="binding site" evidence="3">
    <location>
        <position position="285"/>
    </location>
    <ligand>
        <name>phosphoenolpyruvate</name>
        <dbReference type="ChEBI" id="CHEBI:58702"/>
    </ligand>
</feature>
<dbReference type="RefSeq" id="WP_084716223.1">
    <property type="nucleotide sequence ID" value="NZ_CP034550.1"/>
</dbReference>
<evidence type="ECO:0000256" key="1">
    <source>
        <dbReference type="ARBA" id="ARBA00008911"/>
    </source>
</evidence>
<feature type="binding site" evidence="3">
    <location>
        <begin position="231"/>
        <end position="232"/>
    </location>
    <ligand>
        <name>phosphoenolpyruvate</name>
        <dbReference type="ChEBI" id="CHEBI:58702"/>
    </ligand>
</feature>
<feature type="binding site" evidence="3">
    <location>
        <position position="86"/>
    </location>
    <ligand>
        <name>Mn(2+)</name>
        <dbReference type="ChEBI" id="CHEBI:29035"/>
    </ligand>
</feature>
<evidence type="ECO:0000256" key="2">
    <source>
        <dbReference type="ARBA" id="ARBA00022679"/>
    </source>
</evidence>
<dbReference type="PANTHER" id="PTHR21337">
    <property type="entry name" value="PHOSPHO-2-DEHYDRO-3-DEOXYHEPTONATE ALDOLASE 1, 2"/>
    <property type="match status" value="1"/>
</dbReference>
<dbReference type="Pfam" id="PF01474">
    <property type="entry name" value="DAHP_synth_2"/>
    <property type="match status" value="2"/>
</dbReference>
<proteinExistence type="inferred from homology"/>
<dbReference type="SUPFAM" id="SSF51569">
    <property type="entry name" value="Aldolase"/>
    <property type="match status" value="1"/>
</dbReference>
<comment type="pathway">
    <text evidence="4">Metabolic intermediate biosynthesis; chorismate biosynthesis; chorismate from D-erythrose 4-phosphate and phosphoenolpyruvate: step 1/7.</text>
</comment>
<feature type="region of interest" description="Disordered" evidence="5">
    <location>
        <begin position="1"/>
        <end position="22"/>
    </location>
</feature>
<comment type="similarity">
    <text evidence="1 4">Belongs to the class-II DAHP synthase family.</text>
</comment>
<keyword evidence="7" id="KW-1185">Reference proteome</keyword>
<dbReference type="GO" id="GO:0009423">
    <property type="term" value="P:chorismate biosynthetic process"/>
    <property type="evidence" value="ECO:0007669"/>
    <property type="project" value="UniProtKB-UniPathway"/>
</dbReference>
<keyword evidence="4" id="KW-0057">Aromatic amino acid biosynthesis</keyword>
<dbReference type="EMBL" id="CP034550">
    <property type="protein sequence ID" value="QFZ19618.1"/>
    <property type="molecule type" value="Genomic_DNA"/>
</dbReference>
<gene>
    <name evidence="6" type="ORF">EKG83_21230</name>
</gene>
<dbReference type="AlphaFoldDB" id="A0A5Q0H095"/>
<evidence type="ECO:0000256" key="4">
    <source>
        <dbReference type="RuleBase" id="RU363071"/>
    </source>
</evidence>
<organism evidence="6 7">
    <name type="scientific">Saccharothrix syringae</name>
    <name type="common">Nocardiopsis syringae</name>
    <dbReference type="NCBI Taxonomy" id="103733"/>
    <lineage>
        <taxon>Bacteria</taxon>
        <taxon>Bacillati</taxon>
        <taxon>Actinomycetota</taxon>
        <taxon>Actinomycetes</taxon>
        <taxon>Pseudonocardiales</taxon>
        <taxon>Pseudonocardiaceae</taxon>
        <taxon>Saccharothrix</taxon>
    </lineage>
</organism>
<evidence type="ECO:0000313" key="7">
    <source>
        <dbReference type="Proteomes" id="UP000325787"/>
    </source>
</evidence>
<keyword evidence="2 4" id="KW-0808">Transferase</keyword>
<dbReference type="GO" id="GO:0008652">
    <property type="term" value="P:amino acid biosynthetic process"/>
    <property type="evidence" value="ECO:0007669"/>
    <property type="project" value="UniProtKB-KW"/>
</dbReference>
<keyword evidence="4" id="KW-0028">Amino-acid biosynthesis</keyword>
<feature type="binding site" evidence="3">
    <location>
        <position position="317"/>
    </location>
    <ligand>
        <name>Mn(2+)</name>
        <dbReference type="ChEBI" id="CHEBI:29035"/>
    </ligand>
</feature>
<evidence type="ECO:0000256" key="5">
    <source>
        <dbReference type="SAM" id="MobiDB-lite"/>
    </source>
</evidence>
<dbReference type="InterPro" id="IPR013785">
    <property type="entry name" value="Aldolase_TIM"/>
</dbReference>
<dbReference type="Gene3D" id="3.20.20.70">
    <property type="entry name" value="Aldolase class I"/>
    <property type="match status" value="1"/>
</dbReference>
<dbReference type="InterPro" id="IPR002480">
    <property type="entry name" value="DAHP_synth_2"/>
</dbReference>
<keyword evidence="3" id="KW-0464">Manganese</keyword>
<evidence type="ECO:0000313" key="6">
    <source>
        <dbReference type="EMBL" id="QFZ19618.1"/>
    </source>
</evidence>